<keyword evidence="1" id="KW-1185">Reference proteome</keyword>
<sequence>MAKDRFPAHNDQFLQKMLAEKQTERAAAVCLFTLRLKMAVQ</sequence>
<accession>A0A915LEI3</accession>
<evidence type="ECO:0000313" key="2">
    <source>
        <dbReference type="WBParaSite" id="nRc.2.0.1.t48261-RA"/>
    </source>
</evidence>
<reference evidence="2" key="1">
    <citation type="submission" date="2022-11" db="UniProtKB">
        <authorList>
            <consortium name="WormBaseParasite"/>
        </authorList>
    </citation>
    <scope>IDENTIFICATION</scope>
</reference>
<proteinExistence type="predicted"/>
<dbReference type="WBParaSite" id="nRc.2.0.1.t48261-RA">
    <property type="protein sequence ID" value="nRc.2.0.1.t48261-RA"/>
    <property type="gene ID" value="nRc.2.0.1.g48261"/>
</dbReference>
<name>A0A915LEI3_ROMCU</name>
<dbReference type="AlphaFoldDB" id="A0A915LEI3"/>
<organism evidence="1 2">
    <name type="scientific">Romanomermis culicivorax</name>
    <name type="common">Nematode worm</name>
    <dbReference type="NCBI Taxonomy" id="13658"/>
    <lineage>
        <taxon>Eukaryota</taxon>
        <taxon>Metazoa</taxon>
        <taxon>Ecdysozoa</taxon>
        <taxon>Nematoda</taxon>
        <taxon>Enoplea</taxon>
        <taxon>Dorylaimia</taxon>
        <taxon>Mermithida</taxon>
        <taxon>Mermithoidea</taxon>
        <taxon>Mermithidae</taxon>
        <taxon>Romanomermis</taxon>
    </lineage>
</organism>
<dbReference type="Proteomes" id="UP000887565">
    <property type="component" value="Unplaced"/>
</dbReference>
<evidence type="ECO:0000313" key="1">
    <source>
        <dbReference type="Proteomes" id="UP000887565"/>
    </source>
</evidence>
<protein>
    <submittedName>
        <fullName evidence="2">Uncharacterized protein</fullName>
    </submittedName>
</protein>